<accession>A0A6J5ZNU1</accession>
<gene>
    <name evidence="1" type="ORF">UFOPK3522_00921</name>
</gene>
<protein>
    <submittedName>
        <fullName evidence="1">Unannotated protein</fullName>
    </submittedName>
</protein>
<dbReference type="EMBL" id="CAESAO010000072">
    <property type="protein sequence ID" value="CAB4344171.1"/>
    <property type="molecule type" value="Genomic_DNA"/>
</dbReference>
<evidence type="ECO:0000313" key="1">
    <source>
        <dbReference type="EMBL" id="CAB4344171.1"/>
    </source>
</evidence>
<organism evidence="1">
    <name type="scientific">freshwater metagenome</name>
    <dbReference type="NCBI Taxonomy" id="449393"/>
    <lineage>
        <taxon>unclassified sequences</taxon>
        <taxon>metagenomes</taxon>
        <taxon>ecological metagenomes</taxon>
    </lineage>
</organism>
<proteinExistence type="predicted"/>
<name>A0A6J5ZNU1_9ZZZZ</name>
<dbReference type="AlphaFoldDB" id="A0A6J5ZNU1"/>
<sequence length="155" mass="16598">MTLACRKVSDSNECGVLGSRLAARRQVGAEVDYFAARGAKLGAIVGDPRTVGDHELRLGERALDCRATLREARSGVVEVGAVDRDDERIGYPRGQHGVGGRDGIVGVDQVEGELLAKLRQCAAKRLRCPASPGAVRAAHWWRGVADVIDLDAIDR</sequence>
<reference evidence="1" key="1">
    <citation type="submission" date="2020-05" db="EMBL/GenBank/DDBJ databases">
        <authorList>
            <person name="Chiriac C."/>
            <person name="Salcher M."/>
            <person name="Ghai R."/>
            <person name="Kavagutti S V."/>
        </authorList>
    </citation>
    <scope>NUCLEOTIDE SEQUENCE</scope>
</reference>